<dbReference type="EMBL" id="LCPC01000014">
    <property type="protein sequence ID" value="KKU89258.1"/>
    <property type="molecule type" value="Genomic_DNA"/>
</dbReference>
<evidence type="ECO:0000313" key="2">
    <source>
        <dbReference type="Proteomes" id="UP000034403"/>
    </source>
</evidence>
<dbReference type="Proteomes" id="UP000034403">
    <property type="component" value="Unassembled WGS sequence"/>
</dbReference>
<dbReference type="AlphaFoldDB" id="A0A0G1WG06"/>
<gene>
    <name evidence="1" type="ORF">UY20_C0014G0001</name>
</gene>
<feature type="non-terminal residue" evidence="1">
    <location>
        <position position="1"/>
    </location>
</feature>
<organism evidence="1 2">
    <name type="scientific">Candidatus Yanofskybacteria bacterium GW2011_GWA1_48_10</name>
    <dbReference type="NCBI Taxonomy" id="1619022"/>
    <lineage>
        <taxon>Bacteria</taxon>
        <taxon>Candidatus Yanofskyibacteriota</taxon>
    </lineage>
</organism>
<reference evidence="1 2" key="1">
    <citation type="journal article" date="2015" name="Nature">
        <title>rRNA introns, odd ribosomes, and small enigmatic genomes across a large radiation of phyla.</title>
        <authorList>
            <person name="Brown C.T."/>
            <person name="Hug L.A."/>
            <person name="Thomas B.C."/>
            <person name="Sharon I."/>
            <person name="Castelle C.J."/>
            <person name="Singh A."/>
            <person name="Wilkins M.J."/>
            <person name="Williams K.H."/>
            <person name="Banfield J.F."/>
        </authorList>
    </citation>
    <scope>NUCLEOTIDE SEQUENCE [LARGE SCALE GENOMIC DNA]</scope>
</reference>
<sequence>QKADQYQILKSGSADVHLKEQFELFPQMTEFSQKTIGMAEKIIEKSGVDTTWSSF</sequence>
<comment type="caution">
    <text evidence="1">The sequence shown here is derived from an EMBL/GenBank/DDBJ whole genome shotgun (WGS) entry which is preliminary data.</text>
</comment>
<accession>A0A0G1WG06</accession>
<name>A0A0G1WG06_9BACT</name>
<proteinExistence type="predicted"/>
<evidence type="ECO:0000313" key="1">
    <source>
        <dbReference type="EMBL" id="KKU89258.1"/>
    </source>
</evidence>
<protein>
    <submittedName>
        <fullName evidence="1">Uncharacterized protein</fullName>
    </submittedName>
</protein>